<dbReference type="InterPro" id="IPR002938">
    <property type="entry name" value="FAD-bd"/>
</dbReference>
<keyword evidence="2" id="KW-0285">Flavoprotein</keyword>
<evidence type="ECO:0000256" key="3">
    <source>
        <dbReference type="ARBA" id="ARBA00022827"/>
    </source>
</evidence>
<feature type="domain" description="FAD-binding" evidence="6">
    <location>
        <begin position="164"/>
        <end position="400"/>
    </location>
</feature>
<evidence type="ECO:0000256" key="4">
    <source>
        <dbReference type="ARBA" id="ARBA00023002"/>
    </source>
</evidence>
<dbReference type="PRINTS" id="PR00420">
    <property type="entry name" value="RNGMNOXGNASE"/>
</dbReference>
<dbReference type="SUPFAM" id="SSF51905">
    <property type="entry name" value="FAD/NAD(P)-binding domain"/>
    <property type="match status" value="1"/>
</dbReference>
<keyword evidence="5 7" id="KW-0503">Monooxygenase</keyword>
<dbReference type="PANTHER" id="PTHR13789:SF147">
    <property type="entry name" value="PUTATIVE (AFU_ORTHOLOGUE AFUA_2G01950)-RELATED"/>
    <property type="match status" value="1"/>
</dbReference>
<evidence type="ECO:0000313" key="7">
    <source>
        <dbReference type="EMBL" id="CTR05267.1"/>
    </source>
</evidence>
<dbReference type="Pfam" id="PF01494">
    <property type="entry name" value="FAD_binding_3"/>
    <property type="match status" value="1"/>
</dbReference>
<dbReference type="Gene3D" id="3.50.50.60">
    <property type="entry name" value="FAD/NAD(P)-binding domain"/>
    <property type="match status" value="1"/>
</dbReference>
<protein>
    <submittedName>
        <fullName evidence="7">BY PROTMAP: gi|472586967|gb|EMS24466.1| monooxygenase [Rhodosporidium toruloides NP11] gi|647394849|emb|CDR36083.1| RHTO0S01e13894g1_1 [Rhodosporidium toruloides]</fullName>
    </submittedName>
</protein>
<dbReference type="PANTHER" id="PTHR13789">
    <property type="entry name" value="MONOOXYGENASE"/>
    <property type="match status" value="1"/>
</dbReference>
<keyword evidence="3" id="KW-0274">FAD</keyword>
<evidence type="ECO:0000256" key="1">
    <source>
        <dbReference type="ARBA" id="ARBA00007992"/>
    </source>
</evidence>
<sequence length="468" mass="51039">MAPALANELKIHMMGGMGSALALARAGYTDIHVWESARSLGEVGAGINLTPNLSRILDRWEVLDIAKAEAVALKSASVLNCASDETLTNVDFGYIEREFGYPFTVRHESSSSSTFLTSQSFQVVHRSALQKCLVTGAMGSGVVQLHLNKLVTDYDFEGSRFFVKERSSTPTNGANGDTEASTEHAGEWVQADVILAADGVKSKARAAMLGRKGEVDTVVDTGQAAYRIMVRKEQINNDPDLLPFFTSSHSFRWIGEKRHIIAYPIASGEIFNMSTAHPDRRFVEADTWTATGSKSEMLNTFHDFCPRVQKLLNLVPEGDVLEWKLRVHEPLSTWVDHNVALVGDACHPTLPHLAQGAAQAIEDAAVLGVVLSKIKSKDEIHKALLVYQAIRKPRADWAVMTAAANGKGLHLGAGKDQEARDAAFRTAKKEGGENPDKALDKITQEILYAHDCEVEAANAFEKLFAEVA</sequence>
<gene>
    <name evidence="7" type="primary">FGENESH: predicted gene_2.297</name>
    <name evidence="7" type="ORF">BN2166_0011280</name>
</gene>
<dbReference type="InterPro" id="IPR050493">
    <property type="entry name" value="FAD-dep_Monooxygenase_BioMet"/>
</dbReference>
<dbReference type="InterPro" id="IPR036188">
    <property type="entry name" value="FAD/NAD-bd_sf"/>
</dbReference>
<evidence type="ECO:0000259" key="6">
    <source>
        <dbReference type="Pfam" id="PF01494"/>
    </source>
</evidence>
<comment type="similarity">
    <text evidence="1">Belongs to the paxM FAD-dependent monooxygenase family.</text>
</comment>
<dbReference type="FunFam" id="3.50.50.60:FF:000115">
    <property type="entry name" value="Salicylate hydroxylase, putative"/>
    <property type="match status" value="1"/>
</dbReference>
<dbReference type="Proteomes" id="UP000199069">
    <property type="component" value="Unassembled WGS sequence"/>
</dbReference>
<dbReference type="STRING" id="5286.A0A0K3C9E2"/>
<evidence type="ECO:0000256" key="5">
    <source>
        <dbReference type="ARBA" id="ARBA00023033"/>
    </source>
</evidence>
<keyword evidence="8" id="KW-1185">Reference proteome</keyword>
<dbReference type="AlphaFoldDB" id="A0A0K3C9E2"/>
<organism evidence="7 8">
    <name type="scientific">Rhodotorula toruloides</name>
    <name type="common">Yeast</name>
    <name type="synonym">Rhodosporidium toruloides</name>
    <dbReference type="NCBI Taxonomy" id="5286"/>
    <lineage>
        <taxon>Eukaryota</taxon>
        <taxon>Fungi</taxon>
        <taxon>Dikarya</taxon>
        <taxon>Basidiomycota</taxon>
        <taxon>Pucciniomycotina</taxon>
        <taxon>Microbotryomycetes</taxon>
        <taxon>Sporidiobolales</taxon>
        <taxon>Sporidiobolaceae</taxon>
        <taxon>Rhodotorula</taxon>
    </lineage>
</organism>
<evidence type="ECO:0000313" key="8">
    <source>
        <dbReference type="Proteomes" id="UP000199069"/>
    </source>
</evidence>
<name>A0A0K3C9E2_RHOTO</name>
<keyword evidence="4" id="KW-0560">Oxidoreductase</keyword>
<dbReference type="OMA" id="HEPLDTW"/>
<reference evidence="7 8" key="1">
    <citation type="submission" date="2015-07" db="EMBL/GenBank/DDBJ databases">
        <authorList>
            <person name="Cajimat M.N.B."/>
            <person name="Milazzo M.L."/>
            <person name="Fulhorst C.F."/>
        </authorList>
    </citation>
    <scope>NUCLEOTIDE SEQUENCE [LARGE SCALE GENOMIC DNA]</scope>
    <source>
        <strain evidence="7">Single colony</strain>
    </source>
</reference>
<accession>A0A0K3C9E2</accession>
<dbReference type="GO" id="GO:0004497">
    <property type="term" value="F:monooxygenase activity"/>
    <property type="evidence" value="ECO:0007669"/>
    <property type="project" value="UniProtKB-KW"/>
</dbReference>
<proteinExistence type="inferred from homology"/>
<dbReference type="GO" id="GO:0071949">
    <property type="term" value="F:FAD binding"/>
    <property type="evidence" value="ECO:0007669"/>
    <property type="project" value="InterPro"/>
</dbReference>
<dbReference type="EMBL" id="CWKI01000002">
    <property type="protein sequence ID" value="CTR05267.1"/>
    <property type="molecule type" value="Genomic_DNA"/>
</dbReference>
<evidence type="ECO:0000256" key="2">
    <source>
        <dbReference type="ARBA" id="ARBA00022630"/>
    </source>
</evidence>
<dbReference type="SUPFAM" id="SSF54373">
    <property type="entry name" value="FAD-linked reductases, C-terminal domain"/>
    <property type="match status" value="1"/>
</dbReference>